<name>A0A7X2J2R9_9BACI</name>
<keyword evidence="2" id="KW-0479">Metal-binding</keyword>
<dbReference type="GO" id="GO:0018773">
    <property type="term" value="F:acetylpyruvate hydrolase activity"/>
    <property type="evidence" value="ECO:0007669"/>
    <property type="project" value="TreeGrafter"/>
</dbReference>
<organism evidence="4 5">
    <name type="scientific">Metabacillus lacus</name>
    <dbReference type="NCBI Taxonomy" id="1983721"/>
    <lineage>
        <taxon>Bacteria</taxon>
        <taxon>Bacillati</taxon>
        <taxon>Bacillota</taxon>
        <taxon>Bacilli</taxon>
        <taxon>Bacillales</taxon>
        <taxon>Bacillaceae</taxon>
        <taxon>Metabacillus</taxon>
    </lineage>
</organism>
<dbReference type="AlphaFoldDB" id="A0A7X2J2R9"/>
<comment type="caution">
    <text evidence="4">The sequence shown here is derived from an EMBL/GenBank/DDBJ whole genome shotgun (WGS) entry which is preliminary data.</text>
</comment>
<evidence type="ECO:0000313" key="4">
    <source>
        <dbReference type="EMBL" id="MRX73513.1"/>
    </source>
</evidence>
<evidence type="ECO:0000256" key="1">
    <source>
        <dbReference type="ARBA" id="ARBA00010211"/>
    </source>
</evidence>
<dbReference type="RefSeq" id="WP_154308977.1">
    <property type="nucleotide sequence ID" value="NZ_WKKI01000037.1"/>
</dbReference>
<reference evidence="4 5" key="1">
    <citation type="submission" date="2019-11" db="EMBL/GenBank/DDBJ databases">
        <title>Bacillus lacus genome.</title>
        <authorList>
            <person name="Allen C.J."/>
            <person name="Newman J.D."/>
        </authorList>
    </citation>
    <scope>NUCLEOTIDE SEQUENCE [LARGE SCALE GENOMIC DNA]</scope>
    <source>
        <strain evidence="4 5">KCTC 33946</strain>
    </source>
</reference>
<dbReference type="SUPFAM" id="SSF56529">
    <property type="entry name" value="FAH"/>
    <property type="match status" value="1"/>
</dbReference>
<dbReference type="GO" id="GO:0046872">
    <property type="term" value="F:metal ion binding"/>
    <property type="evidence" value="ECO:0007669"/>
    <property type="project" value="UniProtKB-KW"/>
</dbReference>
<dbReference type="Proteomes" id="UP000448867">
    <property type="component" value="Unassembled WGS sequence"/>
</dbReference>
<sequence>MKLATAVLHGRQFIGVLNDNDQILDLQRAEKRLFEMETVPSSMIDCIQMGEKFLNHVNQLIQGVKKEEETESYLYNLNEVTLLAPIPRPRKNIFCVGKNYREHALELGTESDIPQYPMLFSKAPTAVIGHDAEIDLHSDVTSELDYEGELAVVIGKNGKRIEKENAGDYIFGFTILNDITARDLQARHKQFLLGKSLDTSCPIGPCIVHKTAFEDINSLTVETYVNGEQRQTGKVSDMIFGIEEIISVISQGTTLEAGDIIATGTPAGVGKGFKPPLYLKEGDVIEISITGIGTLSNTVSKKTKS</sequence>
<dbReference type="InterPro" id="IPR011234">
    <property type="entry name" value="Fumarylacetoacetase-like_C"/>
</dbReference>
<dbReference type="Pfam" id="PF01557">
    <property type="entry name" value="FAA_hydrolase"/>
    <property type="match status" value="1"/>
</dbReference>
<evidence type="ECO:0000256" key="2">
    <source>
        <dbReference type="ARBA" id="ARBA00022723"/>
    </source>
</evidence>
<dbReference type="PANTHER" id="PTHR11820:SF7">
    <property type="entry name" value="ACYLPYRUVASE FAHD1, MITOCHONDRIAL"/>
    <property type="match status" value="1"/>
</dbReference>
<dbReference type="InterPro" id="IPR036663">
    <property type="entry name" value="Fumarylacetoacetase_C_sf"/>
</dbReference>
<dbReference type="FunFam" id="3.90.850.10:FF:000002">
    <property type="entry name" value="2-hydroxyhepta-2,4-diene-1,7-dioate isomerase"/>
    <property type="match status" value="1"/>
</dbReference>
<evidence type="ECO:0000313" key="5">
    <source>
        <dbReference type="Proteomes" id="UP000448867"/>
    </source>
</evidence>
<proteinExistence type="inferred from homology"/>
<dbReference type="EMBL" id="WKKI01000037">
    <property type="protein sequence ID" value="MRX73513.1"/>
    <property type="molecule type" value="Genomic_DNA"/>
</dbReference>
<comment type="similarity">
    <text evidence="1">Belongs to the FAH family.</text>
</comment>
<feature type="domain" description="Fumarylacetoacetase-like C-terminal" evidence="3">
    <location>
        <begin position="93"/>
        <end position="299"/>
    </location>
</feature>
<evidence type="ECO:0000259" key="3">
    <source>
        <dbReference type="Pfam" id="PF01557"/>
    </source>
</evidence>
<keyword evidence="4" id="KW-0378">Hydrolase</keyword>
<dbReference type="Gene3D" id="3.90.850.10">
    <property type="entry name" value="Fumarylacetoacetase-like, C-terminal domain"/>
    <property type="match status" value="1"/>
</dbReference>
<dbReference type="OrthoDB" id="9805307at2"/>
<dbReference type="GO" id="GO:0016853">
    <property type="term" value="F:isomerase activity"/>
    <property type="evidence" value="ECO:0007669"/>
    <property type="project" value="UniProtKB-ARBA"/>
</dbReference>
<keyword evidence="5" id="KW-1185">Reference proteome</keyword>
<dbReference type="GO" id="GO:0019752">
    <property type="term" value="P:carboxylic acid metabolic process"/>
    <property type="evidence" value="ECO:0007669"/>
    <property type="project" value="UniProtKB-ARBA"/>
</dbReference>
<dbReference type="PANTHER" id="PTHR11820">
    <property type="entry name" value="ACYLPYRUVASE"/>
    <property type="match status" value="1"/>
</dbReference>
<accession>A0A7X2J2R9</accession>
<gene>
    <name evidence="4" type="ORF">GJU40_15320</name>
</gene>
<protein>
    <submittedName>
        <fullName evidence="4">FAA hydrolase family protein</fullName>
    </submittedName>
</protein>